<dbReference type="EMBL" id="GFDG01002841">
    <property type="protein sequence ID" value="JAV15958.1"/>
    <property type="molecule type" value="Transcribed_RNA"/>
</dbReference>
<keyword evidence="1" id="KW-0472">Membrane</keyword>
<keyword evidence="2" id="KW-0732">Signal</keyword>
<keyword evidence="1" id="KW-1133">Transmembrane helix</keyword>
<feature type="chain" id="PRO_5012069481" description="Secreted protein" evidence="2">
    <location>
        <begin position="23"/>
        <end position="147"/>
    </location>
</feature>
<evidence type="ECO:0000313" key="3">
    <source>
        <dbReference type="EMBL" id="JAV15958.1"/>
    </source>
</evidence>
<name>A0A1L8EB47_HAEIR</name>
<protein>
    <recommendedName>
        <fullName evidence="4">Secreted protein</fullName>
    </recommendedName>
</protein>
<accession>A0A1L8EB47</accession>
<organism evidence="3">
    <name type="scientific">Haematobia irritans</name>
    <name type="common">Horn fly</name>
    <name type="synonym">Conops irritans</name>
    <dbReference type="NCBI Taxonomy" id="7368"/>
    <lineage>
        <taxon>Eukaryota</taxon>
        <taxon>Metazoa</taxon>
        <taxon>Ecdysozoa</taxon>
        <taxon>Arthropoda</taxon>
        <taxon>Hexapoda</taxon>
        <taxon>Insecta</taxon>
        <taxon>Pterygota</taxon>
        <taxon>Neoptera</taxon>
        <taxon>Endopterygota</taxon>
        <taxon>Diptera</taxon>
        <taxon>Brachycera</taxon>
        <taxon>Muscomorpha</taxon>
        <taxon>Muscoidea</taxon>
        <taxon>Muscidae</taxon>
        <taxon>Haematobia</taxon>
    </lineage>
</organism>
<proteinExistence type="predicted"/>
<sequence>MYGKLIFTVILVAFVALPLVNSLKCHTCRSVEECQKPASVQCDQSQANNTRDALFTIYSQVDIKNTTDYTCYVGVYTYGNKTVADIRGCINPGTVNCTTPLINGTWTRHTCNMCSKDLCNTKNSVGTYSSSVFTMIILIFVAKIISC</sequence>
<keyword evidence="1" id="KW-0812">Transmembrane</keyword>
<feature type="signal peptide" evidence="2">
    <location>
        <begin position="1"/>
        <end position="22"/>
    </location>
</feature>
<reference evidence="3" key="1">
    <citation type="submission" date="2017-01" db="EMBL/GenBank/DDBJ databases">
        <title>An insight into the sialome and mialome of the horn fly, Haematobia irritans.</title>
        <authorList>
            <person name="Breijo M."/>
            <person name="Boiani M."/>
            <person name="Ures X."/>
            <person name="Rocha S."/>
            <person name="Sequeira M."/>
            <person name="Ribeiro J.M."/>
        </authorList>
    </citation>
    <scope>NUCLEOTIDE SEQUENCE</scope>
</reference>
<evidence type="ECO:0000256" key="2">
    <source>
        <dbReference type="SAM" id="SignalP"/>
    </source>
</evidence>
<feature type="transmembrane region" description="Helical" evidence="1">
    <location>
        <begin position="125"/>
        <end position="145"/>
    </location>
</feature>
<evidence type="ECO:0008006" key="4">
    <source>
        <dbReference type="Google" id="ProtNLM"/>
    </source>
</evidence>
<dbReference type="AlphaFoldDB" id="A0A1L8EB47"/>
<evidence type="ECO:0000256" key="1">
    <source>
        <dbReference type="SAM" id="Phobius"/>
    </source>
</evidence>